<feature type="transmembrane region" description="Helical" evidence="1">
    <location>
        <begin position="32"/>
        <end position="52"/>
    </location>
</feature>
<accession>A0A9D9H803</accession>
<dbReference type="AlphaFoldDB" id="A0A9D9H803"/>
<keyword evidence="1" id="KW-0812">Transmembrane</keyword>
<evidence type="ECO:0000313" key="3">
    <source>
        <dbReference type="Proteomes" id="UP000823614"/>
    </source>
</evidence>
<feature type="transmembrane region" description="Helical" evidence="1">
    <location>
        <begin position="89"/>
        <end position="116"/>
    </location>
</feature>
<evidence type="ECO:0000313" key="2">
    <source>
        <dbReference type="EMBL" id="MBO8440984.1"/>
    </source>
</evidence>
<feature type="transmembrane region" description="Helical" evidence="1">
    <location>
        <begin position="122"/>
        <end position="144"/>
    </location>
</feature>
<gene>
    <name evidence="2" type="ORF">IAA89_00830</name>
</gene>
<feature type="transmembrane region" description="Helical" evidence="1">
    <location>
        <begin position="9"/>
        <end position="26"/>
    </location>
</feature>
<keyword evidence="1" id="KW-0472">Membrane</keyword>
<evidence type="ECO:0000256" key="1">
    <source>
        <dbReference type="SAM" id="Phobius"/>
    </source>
</evidence>
<protein>
    <submittedName>
        <fullName evidence="2">Uncharacterized protein</fullName>
    </submittedName>
</protein>
<reference evidence="2" key="2">
    <citation type="journal article" date="2021" name="PeerJ">
        <title>Extensive microbial diversity within the chicken gut microbiome revealed by metagenomics and culture.</title>
        <authorList>
            <person name="Gilroy R."/>
            <person name="Ravi A."/>
            <person name="Getino M."/>
            <person name="Pursley I."/>
            <person name="Horton D.L."/>
            <person name="Alikhan N.F."/>
            <person name="Baker D."/>
            <person name="Gharbi K."/>
            <person name="Hall N."/>
            <person name="Watson M."/>
            <person name="Adriaenssens E.M."/>
            <person name="Foster-Nyarko E."/>
            <person name="Jarju S."/>
            <person name="Secka A."/>
            <person name="Antonio M."/>
            <person name="Oren A."/>
            <person name="Chaudhuri R.R."/>
            <person name="La Ragione R."/>
            <person name="Hildebrand F."/>
            <person name="Pallen M.J."/>
        </authorList>
    </citation>
    <scope>NUCLEOTIDE SEQUENCE</scope>
    <source>
        <strain evidence="2">C6-149</strain>
    </source>
</reference>
<reference evidence="2" key="1">
    <citation type="submission" date="2020-10" db="EMBL/GenBank/DDBJ databases">
        <authorList>
            <person name="Gilroy R."/>
        </authorList>
    </citation>
    <scope>NUCLEOTIDE SEQUENCE</scope>
    <source>
        <strain evidence="2">C6-149</strain>
    </source>
</reference>
<comment type="caution">
    <text evidence="2">The sequence shown here is derived from an EMBL/GenBank/DDBJ whole genome shotgun (WGS) entry which is preliminary data.</text>
</comment>
<name>A0A9D9H803_9LACO</name>
<dbReference type="Proteomes" id="UP000823614">
    <property type="component" value="Unassembled WGS sequence"/>
</dbReference>
<dbReference type="EMBL" id="JADIMP010000015">
    <property type="protein sequence ID" value="MBO8440984.1"/>
    <property type="molecule type" value="Genomic_DNA"/>
</dbReference>
<proteinExistence type="predicted"/>
<keyword evidence="1" id="KW-1133">Transmembrane helix</keyword>
<sequence length="148" mass="17070">MTLVKKQALIRTITMSIVLILWWLAICFINNRLLFGIFCISMAVIAFIRMNISRHFITKSDRGTLTLPFIHSYLIGDEREQYLMLNAGYIAGQVIVIFVFILTVVLALTNAIKFMMVPIPEIMALIIGIIIVHEWLVIGIYWYLDAKY</sequence>
<organism evidence="2 3">
    <name type="scientific">Candidatus Gallilactobacillus intestinavium</name>
    <dbReference type="NCBI Taxonomy" id="2840838"/>
    <lineage>
        <taxon>Bacteria</taxon>
        <taxon>Bacillati</taxon>
        <taxon>Bacillota</taxon>
        <taxon>Bacilli</taxon>
        <taxon>Lactobacillales</taxon>
        <taxon>Lactobacillaceae</taxon>
        <taxon>Lactobacillaceae incertae sedis</taxon>
        <taxon>Candidatus Gallilactobacillus</taxon>
    </lineage>
</organism>